<dbReference type="GO" id="GO:0016757">
    <property type="term" value="F:glycosyltransferase activity"/>
    <property type="evidence" value="ECO:0000318"/>
    <property type="project" value="GO_Central"/>
</dbReference>
<evidence type="ECO:0000313" key="9">
    <source>
        <dbReference type="Proteomes" id="UP000222542"/>
    </source>
</evidence>
<dbReference type="Gramene" id="PHT77974">
    <property type="protein sequence ID" value="PHT77974"/>
    <property type="gene ID" value="T459_16026"/>
</dbReference>
<dbReference type="AlphaFoldDB" id="A0A2G2Z7N8"/>
<evidence type="ECO:0000256" key="6">
    <source>
        <dbReference type="RuleBase" id="RU366017"/>
    </source>
</evidence>
<comment type="caution">
    <text evidence="8">The sequence shown here is derived from an EMBL/GenBank/DDBJ whole genome shotgun (WGS) entry which is preliminary data.</text>
</comment>
<accession>A0A2G2Z7N8</accession>
<dbReference type="Proteomes" id="UP000222542">
    <property type="component" value="Unassembled WGS sequence"/>
</dbReference>
<keyword evidence="9" id="KW-1185">Reference proteome</keyword>
<comment type="similarity">
    <text evidence="2 6">Belongs to the glycosyltransferase 92 family.</text>
</comment>
<name>A0A2G2Z7N8_CAPAN</name>
<dbReference type="STRING" id="4072.A0A2G2Z7N8"/>
<keyword evidence="5" id="KW-0472">Membrane</keyword>
<feature type="region of interest" description="Disordered" evidence="7">
    <location>
        <begin position="1"/>
        <end position="31"/>
    </location>
</feature>
<dbReference type="EMBL" id="AYRZ02000006">
    <property type="protein sequence ID" value="PHT77974.1"/>
    <property type="molecule type" value="Genomic_DNA"/>
</dbReference>
<evidence type="ECO:0000256" key="3">
    <source>
        <dbReference type="ARBA" id="ARBA00022676"/>
    </source>
</evidence>
<comment type="subcellular location">
    <subcellularLocation>
        <location evidence="1">Membrane</location>
    </subcellularLocation>
</comment>
<protein>
    <recommendedName>
        <fullName evidence="6">Glycosyltransferase family 92 protein</fullName>
        <ecNumber evidence="6">2.4.1.-</ecNumber>
    </recommendedName>
</protein>
<evidence type="ECO:0000313" key="8">
    <source>
        <dbReference type="EMBL" id="PHT77974.1"/>
    </source>
</evidence>
<evidence type="ECO:0000256" key="2">
    <source>
        <dbReference type="ARBA" id="ARBA00007647"/>
    </source>
</evidence>
<feature type="compositionally biased region" description="Polar residues" evidence="7">
    <location>
        <begin position="1"/>
        <end position="28"/>
    </location>
</feature>
<dbReference type="InterPro" id="IPR008166">
    <property type="entry name" value="Glyco_transf_92"/>
</dbReference>
<evidence type="ECO:0000256" key="5">
    <source>
        <dbReference type="ARBA" id="ARBA00023136"/>
    </source>
</evidence>
<dbReference type="EC" id="2.4.1.-" evidence="6"/>
<dbReference type="GO" id="GO:0005737">
    <property type="term" value="C:cytoplasm"/>
    <property type="evidence" value="ECO:0000318"/>
    <property type="project" value="GO_Central"/>
</dbReference>
<dbReference type="GO" id="GO:0016020">
    <property type="term" value="C:membrane"/>
    <property type="evidence" value="ECO:0007669"/>
    <property type="project" value="UniProtKB-SubCell"/>
</dbReference>
<evidence type="ECO:0000256" key="7">
    <source>
        <dbReference type="SAM" id="MobiDB-lite"/>
    </source>
</evidence>
<evidence type="ECO:0000256" key="4">
    <source>
        <dbReference type="ARBA" id="ARBA00022679"/>
    </source>
</evidence>
<organism evidence="8 9">
    <name type="scientific">Capsicum annuum</name>
    <name type="common">Capsicum pepper</name>
    <dbReference type="NCBI Taxonomy" id="4072"/>
    <lineage>
        <taxon>Eukaryota</taxon>
        <taxon>Viridiplantae</taxon>
        <taxon>Streptophyta</taxon>
        <taxon>Embryophyta</taxon>
        <taxon>Tracheophyta</taxon>
        <taxon>Spermatophyta</taxon>
        <taxon>Magnoliopsida</taxon>
        <taxon>eudicotyledons</taxon>
        <taxon>Gunneridae</taxon>
        <taxon>Pentapetalae</taxon>
        <taxon>asterids</taxon>
        <taxon>lamiids</taxon>
        <taxon>Solanales</taxon>
        <taxon>Solanaceae</taxon>
        <taxon>Solanoideae</taxon>
        <taxon>Capsiceae</taxon>
        <taxon>Capsicum</taxon>
    </lineage>
</organism>
<dbReference type="Pfam" id="PF01697">
    <property type="entry name" value="Glyco_transf_92"/>
    <property type="match status" value="1"/>
</dbReference>
<keyword evidence="4 6" id="KW-0808">Transferase</keyword>
<reference evidence="8 9" key="2">
    <citation type="journal article" date="2017" name="Genome Biol.">
        <title>New reference genome sequences of hot pepper reveal the massive evolution of plant disease-resistance genes by retroduplication.</title>
        <authorList>
            <person name="Kim S."/>
            <person name="Park J."/>
            <person name="Yeom S.I."/>
            <person name="Kim Y.M."/>
            <person name="Seo E."/>
            <person name="Kim K.T."/>
            <person name="Kim M.S."/>
            <person name="Lee J.M."/>
            <person name="Cheong K."/>
            <person name="Shin H.S."/>
            <person name="Kim S.B."/>
            <person name="Han K."/>
            <person name="Lee J."/>
            <person name="Park M."/>
            <person name="Lee H.A."/>
            <person name="Lee H.Y."/>
            <person name="Lee Y."/>
            <person name="Oh S."/>
            <person name="Lee J.H."/>
            <person name="Choi E."/>
            <person name="Choi E."/>
            <person name="Lee S.E."/>
            <person name="Jeon J."/>
            <person name="Kim H."/>
            <person name="Choi G."/>
            <person name="Song H."/>
            <person name="Lee J."/>
            <person name="Lee S.C."/>
            <person name="Kwon J.K."/>
            <person name="Lee H.Y."/>
            <person name="Koo N."/>
            <person name="Hong Y."/>
            <person name="Kim R.W."/>
            <person name="Kang W.H."/>
            <person name="Huh J.H."/>
            <person name="Kang B.C."/>
            <person name="Yang T.J."/>
            <person name="Lee Y.H."/>
            <person name="Bennetzen J.L."/>
            <person name="Choi D."/>
        </authorList>
    </citation>
    <scope>NUCLEOTIDE SEQUENCE [LARGE SCALE GENOMIC DNA]</scope>
    <source>
        <strain evidence="9">cv. CM334</strain>
    </source>
</reference>
<sequence>MTTDSQVHDTATTMAETYGATTSRTNAPSAIAPEKKPKKFTCVDFKRWKQKTFFYLTTLCLQWFTFEEAPEVQCRKLLESGQCHLRPQIGRSSSTDWAQLGKRVGGVAGSKTVEHWDIEEGFVVSSLTFYIYALEEASPTTKGGGDSSFNTIDTFEALTETEQDFVNFTFVFEAPPKYRFQAKWMFFFDVDEFIFVPKKSNIKSVVNSLSDYTQFTIVQMPMSNKLCLTEDRDCRFIGYPPSAMASTTMSHVLDRLQLCIGEKYQD</sequence>
<proteinExistence type="inferred from homology"/>
<reference evidence="8 9" key="1">
    <citation type="journal article" date="2014" name="Nat. Genet.">
        <title>Genome sequence of the hot pepper provides insights into the evolution of pungency in Capsicum species.</title>
        <authorList>
            <person name="Kim S."/>
            <person name="Park M."/>
            <person name="Yeom S.I."/>
            <person name="Kim Y.M."/>
            <person name="Lee J.M."/>
            <person name="Lee H.A."/>
            <person name="Seo E."/>
            <person name="Choi J."/>
            <person name="Cheong K."/>
            <person name="Kim K.T."/>
            <person name="Jung K."/>
            <person name="Lee G.W."/>
            <person name="Oh S.K."/>
            <person name="Bae C."/>
            <person name="Kim S.B."/>
            <person name="Lee H.Y."/>
            <person name="Kim S.Y."/>
            <person name="Kim M.S."/>
            <person name="Kang B.C."/>
            <person name="Jo Y.D."/>
            <person name="Yang H.B."/>
            <person name="Jeong H.J."/>
            <person name="Kang W.H."/>
            <person name="Kwon J.K."/>
            <person name="Shin C."/>
            <person name="Lim J.Y."/>
            <person name="Park J.H."/>
            <person name="Huh J.H."/>
            <person name="Kim J.S."/>
            <person name="Kim B.D."/>
            <person name="Cohen O."/>
            <person name="Paran I."/>
            <person name="Suh M.C."/>
            <person name="Lee S.B."/>
            <person name="Kim Y.K."/>
            <person name="Shin Y."/>
            <person name="Noh S.J."/>
            <person name="Park J."/>
            <person name="Seo Y.S."/>
            <person name="Kwon S.Y."/>
            <person name="Kim H.A."/>
            <person name="Park J.M."/>
            <person name="Kim H.J."/>
            <person name="Choi S.B."/>
            <person name="Bosland P.W."/>
            <person name="Reeves G."/>
            <person name="Jo S.H."/>
            <person name="Lee B.W."/>
            <person name="Cho H.T."/>
            <person name="Choi H.S."/>
            <person name="Lee M.S."/>
            <person name="Yu Y."/>
            <person name="Do Choi Y."/>
            <person name="Park B.S."/>
            <person name="van Deynze A."/>
            <person name="Ashrafi H."/>
            <person name="Hill T."/>
            <person name="Kim W.T."/>
            <person name="Pai H.S."/>
            <person name="Ahn H.K."/>
            <person name="Yeam I."/>
            <person name="Giovannoni J.J."/>
            <person name="Rose J.K."/>
            <person name="Sorensen I."/>
            <person name="Lee S.J."/>
            <person name="Kim R.W."/>
            <person name="Choi I.Y."/>
            <person name="Choi B.S."/>
            <person name="Lim J.S."/>
            <person name="Lee Y.H."/>
            <person name="Choi D."/>
        </authorList>
    </citation>
    <scope>NUCLEOTIDE SEQUENCE [LARGE SCALE GENOMIC DNA]</scope>
    <source>
        <strain evidence="9">cv. CM334</strain>
    </source>
</reference>
<gene>
    <name evidence="8" type="ORF">T459_16026</name>
</gene>
<evidence type="ECO:0000256" key="1">
    <source>
        <dbReference type="ARBA" id="ARBA00004370"/>
    </source>
</evidence>
<keyword evidence="3 6" id="KW-0328">Glycosyltransferase</keyword>